<reference evidence="3" key="1">
    <citation type="journal article" date="2019" name="Int. J. Syst. Evol. Microbiol.">
        <title>The Global Catalogue of Microorganisms (GCM) 10K type strain sequencing project: providing services to taxonomists for standard genome sequencing and annotation.</title>
        <authorList>
            <consortium name="The Broad Institute Genomics Platform"/>
            <consortium name="The Broad Institute Genome Sequencing Center for Infectious Disease"/>
            <person name="Wu L."/>
            <person name="Ma J."/>
        </authorList>
    </citation>
    <scope>NUCLEOTIDE SEQUENCE [LARGE SCALE GENOMIC DNA]</scope>
    <source>
        <strain evidence="3">CCUG 50213</strain>
    </source>
</reference>
<evidence type="ECO:0000313" key="2">
    <source>
        <dbReference type="EMBL" id="MFD1203034.1"/>
    </source>
</evidence>
<accession>A0ABW3TS71</accession>
<dbReference type="Proteomes" id="UP001597181">
    <property type="component" value="Unassembled WGS sequence"/>
</dbReference>
<name>A0ABW3TS71_9MICO</name>
<dbReference type="RefSeq" id="WP_343960813.1">
    <property type="nucleotide sequence ID" value="NZ_BAAAKZ010000009.1"/>
</dbReference>
<evidence type="ECO:0000256" key="1">
    <source>
        <dbReference type="SAM" id="MobiDB-lite"/>
    </source>
</evidence>
<keyword evidence="3" id="KW-1185">Reference proteome</keyword>
<comment type="caution">
    <text evidence="2">The sequence shown here is derived from an EMBL/GenBank/DDBJ whole genome shotgun (WGS) entry which is preliminary data.</text>
</comment>
<proteinExistence type="predicted"/>
<protein>
    <submittedName>
        <fullName evidence="2">Uncharacterized protein</fullName>
    </submittedName>
</protein>
<gene>
    <name evidence="2" type="ORF">ACFQ3U_14130</name>
</gene>
<organism evidence="2 3">
    <name type="scientific">Leucobacter albus</name>
    <dbReference type="NCBI Taxonomy" id="272210"/>
    <lineage>
        <taxon>Bacteria</taxon>
        <taxon>Bacillati</taxon>
        <taxon>Actinomycetota</taxon>
        <taxon>Actinomycetes</taxon>
        <taxon>Micrococcales</taxon>
        <taxon>Microbacteriaceae</taxon>
        <taxon>Leucobacter</taxon>
    </lineage>
</organism>
<dbReference type="EMBL" id="JBHTLY010000007">
    <property type="protein sequence ID" value="MFD1203034.1"/>
    <property type="molecule type" value="Genomic_DNA"/>
</dbReference>
<evidence type="ECO:0000313" key="3">
    <source>
        <dbReference type="Proteomes" id="UP001597181"/>
    </source>
</evidence>
<sequence length="75" mass="8310">MAKFIRVESLVTGHQFDIHEDQFDEAAHKRVKSKRYPPSGRVRRTKFRAGRVPALSVSPVGEEGATDVASNSEGD</sequence>
<feature type="region of interest" description="Disordered" evidence="1">
    <location>
        <begin position="53"/>
        <end position="75"/>
    </location>
</feature>